<evidence type="ECO:0000313" key="4">
    <source>
        <dbReference type="Proteomes" id="UP000194664"/>
    </source>
</evidence>
<evidence type="ECO:0000313" key="3">
    <source>
        <dbReference type="EMBL" id="OUD10448.1"/>
    </source>
</evidence>
<dbReference type="Proteomes" id="UP000194664">
    <property type="component" value="Unassembled WGS sequence"/>
</dbReference>
<keyword evidence="1" id="KW-0328">Glycosyltransferase</keyword>
<dbReference type="InterPro" id="IPR004629">
    <property type="entry name" value="WecG_TagA_CpsF"/>
</dbReference>
<accession>A0A251X235</accession>
<protein>
    <recommendedName>
        <fullName evidence="5">Glycosyltransferase</fullName>
    </recommendedName>
</protein>
<keyword evidence="4" id="KW-1185">Reference proteome</keyword>
<dbReference type="NCBIfam" id="TIGR00696">
    <property type="entry name" value="wecG_tagA_cpsF"/>
    <property type="match status" value="1"/>
</dbReference>
<sequence length="269" mass="30195">MSPDRNKKSPLEQPPYETFEVLGIPIMAVSLDKASELIADWSNDKIGRYVGVREVASTVALSETSELLNVARGAAMNVPDGMPLVWIGRRRGLNVSRTCGPDLMEQLLTQEPGVSLKHFFYGGKEGVADILKQKFSKRSDQLQVVGTHCPPFRELTNEENEAVLEKIKASGADVVWVGISSPKQDIWMAQNAHKTQATMIGVGAAFDFHSGSIKRAPKWMQRSGLEFLHRLCSEPSRLWRRYLIMAPRFVWRITIGEKKENADESRETR</sequence>
<dbReference type="Pfam" id="PF03808">
    <property type="entry name" value="Glyco_tran_WecG"/>
    <property type="match status" value="1"/>
</dbReference>
<keyword evidence="2" id="KW-0808">Transferase</keyword>
<gene>
    <name evidence="3" type="ORF">BVC71_02805</name>
</gene>
<evidence type="ECO:0000256" key="2">
    <source>
        <dbReference type="ARBA" id="ARBA00022679"/>
    </source>
</evidence>
<proteinExistence type="predicted"/>
<name>A0A251X235_9RHOB</name>
<dbReference type="OrthoDB" id="9771846at2"/>
<dbReference type="RefSeq" id="WP_086450098.1">
    <property type="nucleotide sequence ID" value="NZ_MSPP01000001.1"/>
</dbReference>
<organism evidence="3 4">
    <name type="scientific">Marivivens niveibacter</name>
    <dbReference type="NCBI Taxonomy" id="1930667"/>
    <lineage>
        <taxon>Bacteria</taxon>
        <taxon>Pseudomonadati</taxon>
        <taxon>Pseudomonadota</taxon>
        <taxon>Alphaproteobacteria</taxon>
        <taxon>Rhodobacterales</taxon>
        <taxon>Paracoccaceae</taxon>
        <taxon>Marivivens group</taxon>
        <taxon>Marivivens</taxon>
    </lineage>
</organism>
<dbReference type="PANTHER" id="PTHR34136:SF1">
    <property type="entry name" value="UDP-N-ACETYL-D-MANNOSAMINURONIC ACID TRANSFERASE"/>
    <property type="match status" value="1"/>
</dbReference>
<evidence type="ECO:0008006" key="5">
    <source>
        <dbReference type="Google" id="ProtNLM"/>
    </source>
</evidence>
<dbReference type="PANTHER" id="PTHR34136">
    <property type="match status" value="1"/>
</dbReference>
<reference evidence="3 4" key="1">
    <citation type="submission" date="2016-12" db="EMBL/GenBank/DDBJ databases">
        <title>The draft genome sequence of HSLHS2.</title>
        <authorList>
            <person name="Hu D."/>
            <person name="Wang L."/>
            <person name="Shao Z."/>
        </authorList>
    </citation>
    <scope>NUCLEOTIDE SEQUENCE [LARGE SCALE GENOMIC DNA]</scope>
    <source>
        <strain evidence="3">MCCC 1A06712</strain>
    </source>
</reference>
<dbReference type="AlphaFoldDB" id="A0A251X235"/>
<comment type="caution">
    <text evidence="3">The sequence shown here is derived from an EMBL/GenBank/DDBJ whole genome shotgun (WGS) entry which is preliminary data.</text>
</comment>
<evidence type="ECO:0000256" key="1">
    <source>
        <dbReference type="ARBA" id="ARBA00022676"/>
    </source>
</evidence>
<dbReference type="EMBL" id="MSPP01000001">
    <property type="protein sequence ID" value="OUD10448.1"/>
    <property type="molecule type" value="Genomic_DNA"/>
</dbReference>
<dbReference type="GO" id="GO:0016758">
    <property type="term" value="F:hexosyltransferase activity"/>
    <property type="evidence" value="ECO:0007669"/>
    <property type="project" value="TreeGrafter"/>
</dbReference>
<dbReference type="CDD" id="cd06533">
    <property type="entry name" value="Glyco_transf_WecG_TagA"/>
    <property type="match status" value="1"/>
</dbReference>